<dbReference type="Gene3D" id="3.90.1010.20">
    <property type="match status" value="1"/>
</dbReference>
<evidence type="ECO:0000313" key="3">
    <source>
        <dbReference type="Proteomes" id="UP001288944"/>
    </source>
</evidence>
<feature type="non-terminal residue" evidence="2">
    <location>
        <position position="70"/>
    </location>
</feature>
<evidence type="ECO:0000256" key="1">
    <source>
        <dbReference type="SAM" id="SignalP"/>
    </source>
</evidence>
<feature type="chain" id="PRO_5043993023" evidence="1">
    <location>
        <begin position="22"/>
        <end position="70"/>
    </location>
</feature>
<dbReference type="AlphaFoldDB" id="A0AAW9KHW0"/>
<name>A0AAW9KHW0_CLOPF</name>
<keyword evidence="1" id="KW-0732">Signal</keyword>
<reference evidence="2" key="1">
    <citation type="submission" date="2019-11" db="EMBL/GenBank/DDBJ databases">
        <title>Characterization of Clostridium perfringens isolates from swine manure treated agricultural soils.</title>
        <authorList>
            <person name="Wushke S.T."/>
        </authorList>
    </citation>
    <scope>NUCLEOTIDE SEQUENCE</scope>
    <source>
        <strain evidence="2">X62</strain>
    </source>
</reference>
<dbReference type="Proteomes" id="UP001288944">
    <property type="component" value="Unassembled WGS sequence"/>
</dbReference>
<sequence length="70" mass="7609">MKSRRIISLLAVAALATTVFVGCGDKKEEAKKEAGLKNGTYKKESEADDRGYKGSIEIEVKDGKIATVKY</sequence>
<organism evidence="2 3">
    <name type="scientific">Clostridium perfringens</name>
    <dbReference type="NCBI Taxonomy" id="1502"/>
    <lineage>
        <taxon>Bacteria</taxon>
        <taxon>Bacillati</taxon>
        <taxon>Bacillota</taxon>
        <taxon>Clostridia</taxon>
        <taxon>Eubacteriales</taxon>
        <taxon>Clostridiaceae</taxon>
        <taxon>Clostridium</taxon>
    </lineage>
</organism>
<evidence type="ECO:0000313" key="2">
    <source>
        <dbReference type="EMBL" id="MDZ7542873.1"/>
    </source>
</evidence>
<dbReference type="EMBL" id="WNUR01000570">
    <property type="protein sequence ID" value="MDZ7542873.1"/>
    <property type="molecule type" value="Genomic_DNA"/>
</dbReference>
<dbReference type="PROSITE" id="PS51257">
    <property type="entry name" value="PROKAR_LIPOPROTEIN"/>
    <property type="match status" value="1"/>
</dbReference>
<protein>
    <submittedName>
        <fullName evidence="2">FMN-binding protein</fullName>
    </submittedName>
</protein>
<proteinExistence type="predicted"/>
<gene>
    <name evidence="2" type="ORF">GNF83_17135</name>
</gene>
<accession>A0AAW9KHW0</accession>
<comment type="caution">
    <text evidence="2">The sequence shown here is derived from an EMBL/GenBank/DDBJ whole genome shotgun (WGS) entry which is preliminary data.</text>
</comment>
<feature type="signal peptide" evidence="1">
    <location>
        <begin position="1"/>
        <end position="21"/>
    </location>
</feature>